<feature type="region of interest" description="Disordered" evidence="3">
    <location>
        <begin position="1"/>
        <end position="22"/>
    </location>
</feature>
<reference evidence="4 5" key="1">
    <citation type="submission" date="2024-09" db="EMBL/GenBank/DDBJ databases">
        <authorList>
            <person name="Sun Q."/>
            <person name="Mori K."/>
        </authorList>
    </citation>
    <scope>NUCLEOTIDE SEQUENCE [LARGE SCALE GENOMIC DNA]</scope>
    <source>
        <strain evidence="4 5">JCM 9626</strain>
    </source>
</reference>
<evidence type="ECO:0000256" key="1">
    <source>
        <dbReference type="ARBA" id="ARBA00009108"/>
    </source>
</evidence>
<dbReference type="Proteomes" id="UP001589750">
    <property type="component" value="Unassembled WGS sequence"/>
</dbReference>
<evidence type="ECO:0000313" key="4">
    <source>
        <dbReference type="EMBL" id="MFB9312192.1"/>
    </source>
</evidence>
<evidence type="ECO:0000313" key="5">
    <source>
        <dbReference type="Proteomes" id="UP001589750"/>
    </source>
</evidence>
<name>A0ABV5K628_9ACTN</name>
<sequence length="306" mass="33094">MDQHEHRAGRDRRTPTPTVTAAAPVPDRVRMPLLTLITQQSLDEDYQHAADRRTAGAPLPPRGRQLRVATVVVMVFGVLAATAFVQTNRNADVDSASRATLIDRIESASDQRALLEKRVAAYRTRVAQLERGVRRLTDQQQALALTERRLQVGTGFIAVRGEGVRVTVTQAPDADDAQEVKDLDLRLLVNGLFEAGAEAVAVNGQRMSSTTAIRTSGVAIAVNFVGVAPPYVVEAIGDTRTLAARFADSTTGQVFASNAASYGFTYDVDNVDDLRLPAAPASRQVLRSAREKTADDQTYQRGGTTQ</sequence>
<comment type="caution">
    <text evidence="4">The sequence shown here is derived from an EMBL/GenBank/DDBJ whole genome shotgun (WGS) entry which is preliminary data.</text>
</comment>
<dbReference type="InterPro" id="IPR010273">
    <property type="entry name" value="DUF881"/>
</dbReference>
<feature type="compositionally biased region" description="Polar residues" evidence="3">
    <location>
        <begin position="296"/>
        <end position="306"/>
    </location>
</feature>
<evidence type="ECO:0000256" key="2">
    <source>
        <dbReference type="SAM" id="Coils"/>
    </source>
</evidence>
<keyword evidence="5" id="KW-1185">Reference proteome</keyword>
<dbReference type="PANTHER" id="PTHR37313">
    <property type="entry name" value="UPF0749 PROTEIN RV1825"/>
    <property type="match status" value="1"/>
</dbReference>
<protein>
    <submittedName>
        <fullName evidence="4">DUF881 domain-containing protein</fullName>
    </submittedName>
</protein>
<organism evidence="4 5">
    <name type="scientific">Nocardioides plantarum</name>
    <dbReference type="NCBI Taxonomy" id="29299"/>
    <lineage>
        <taxon>Bacteria</taxon>
        <taxon>Bacillati</taxon>
        <taxon>Actinomycetota</taxon>
        <taxon>Actinomycetes</taxon>
        <taxon>Propionibacteriales</taxon>
        <taxon>Nocardioidaceae</taxon>
        <taxon>Nocardioides</taxon>
    </lineage>
</organism>
<proteinExistence type="inferred from homology"/>
<keyword evidence="2" id="KW-0175">Coiled coil</keyword>
<dbReference type="Gene3D" id="3.30.70.1880">
    <property type="entry name" value="Protein of unknown function DUF881"/>
    <property type="match status" value="1"/>
</dbReference>
<dbReference type="RefSeq" id="WP_140010544.1">
    <property type="nucleotide sequence ID" value="NZ_JBHMDG010000004.1"/>
</dbReference>
<dbReference type="Pfam" id="PF05949">
    <property type="entry name" value="DUF881"/>
    <property type="match status" value="1"/>
</dbReference>
<feature type="region of interest" description="Disordered" evidence="3">
    <location>
        <begin position="287"/>
        <end position="306"/>
    </location>
</feature>
<dbReference type="PANTHER" id="PTHR37313:SF1">
    <property type="entry name" value="UPF0749 PROTEIN RV1823"/>
    <property type="match status" value="1"/>
</dbReference>
<comment type="similarity">
    <text evidence="1">Belongs to the UPF0749 family.</text>
</comment>
<feature type="compositionally biased region" description="Basic and acidic residues" evidence="3">
    <location>
        <begin position="1"/>
        <end position="14"/>
    </location>
</feature>
<evidence type="ECO:0000256" key="3">
    <source>
        <dbReference type="SAM" id="MobiDB-lite"/>
    </source>
</evidence>
<gene>
    <name evidence="4" type="ORF">ACFFRI_03965</name>
</gene>
<feature type="coiled-coil region" evidence="2">
    <location>
        <begin position="98"/>
        <end position="139"/>
    </location>
</feature>
<accession>A0ABV5K628</accession>
<dbReference type="EMBL" id="JBHMDG010000004">
    <property type="protein sequence ID" value="MFB9312192.1"/>
    <property type="molecule type" value="Genomic_DNA"/>
</dbReference>